<evidence type="ECO:0000256" key="4">
    <source>
        <dbReference type="ARBA" id="ARBA00043912"/>
    </source>
</evidence>
<dbReference type="Pfam" id="PF00651">
    <property type="entry name" value="BTB"/>
    <property type="match status" value="1"/>
</dbReference>
<name>A0A8J2PHU4_9HEXA</name>
<dbReference type="PANTHER" id="PTHR45632">
    <property type="entry name" value="LD33804P"/>
    <property type="match status" value="1"/>
</dbReference>
<dbReference type="PIRSF" id="PIRSF037037">
    <property type="entry name" value="Kelch-like_protein_gigaxonin"/>
    <property type="match status" value="1"/>
</dbReference>
<dbReference type="OrthoDB" id="45365at2759"/>
<evidence type="ECO:0000256" key="2">
    <source>
        <dbReference type="ARBA" id="ARBA00022441"/>
    </source>
</evidence>
<dbReference type="PROSITE" id="PS50097">
    <property type="entry name" value="BTB"/>
    <property type="match status" value="1"/>
</dbReference>
<keyword evidence="3" id="KW-0677">Repeat</keyword>
<evidence type="ECO:0000256" key="1">
    <source>
        <dbReference type="ARBA" id="ARBA00013699"/>
    </source>
</evidence>
<keyword evidence="2" id="KW-0880">Kelch repeat</keyword>
<comment type="caution">
    <text evidence="6">The sequence shown here is derived from an EMBL/GenBank/DDBJ whole genome shotgun (WGS) entry which is preliminary data.</text>
</comment>
<dbReference type="InterPro" id="IPR000210">
    <property type="entry name" value="BTB/POZ_dom"/>
</dbReference>
<accession>A0A8J2PHU4</accession>
<evidence type="ECO:0000313" key="6">
    <source>
        <dbReference type="EMBL" id="CAG7786449.1"/>
    </source>
</evidence>
<reference evidence="6" key="1">
    <citation type="submission" date="2021-06" db="EMBL/GenBank/DDBJ databases">
        <authorList>
            <person name="Hodson N. C."/>
            <person name="Mongue J. A."/>
            <person name="Jaron S. K."/>
        </authorList>
    </citation>
    <scope>NUCLEOTIDE SEQUENCE</scope>
</reference>
<dbReference type="InterPro" id="IPR011705">
    <property type="entry name" value="BACK"/>
</dbReference>
<dbReference type="SMART" id="SM00875">
    <property type="entry name" value="BACK"/>
    <property type="match status" value="1"/>
</dbReference>
<dbReference type="EMBL" id="CAJVCH010318214">
    <property type="protein sequence ID" value="CAG7786449.1"/>
    <property type="molecule type" value="Genomic_DNA"/>
</dbReference>
<organism evidence="6 7">
    <name type="scientific">Allacma fusca</name>
    <dbReference type="NCBI Taxonomy" id="39272"/>
    <lineage>
        <taxon>Eukaryota</taxon>
        <taxon>Metazoa</taxon>
        <taxon>Ecdysozoa</taxon>
        <taxon>Arthropoda</taxon>
        <taxon>Hexapoda</taxon>
        <taxon>Collembola</taxon>
        <taxon>Symphypleona</taxon>
        <taxon>Sminthuridae</taxon>
        <taxon>Allacma</taxon>
    </lineage>
</organism>
<evidence type="ECO:0000313" key="7">
    <source>
        <dbReference type="Proteomes" id="UP000708208"/>
    </source>
</evidence>
<dbReference type="InterPro" id="IPR017096">
    <property type="entry name" value="BTB-kelch_protein"/>
</dbReference>
<dbReference type="SMART" id="SM00225">
    <property type="entry name" value="BTB"/>
    <property type="match status" value="1"/>
</dbReference>
<dbReference type="Pfam" id="PF24681">
    <property type="entry name" value="Kelch_KLHDC2_KLHL20_DRC7"/>
    <property type="match status" value="1"/>
</dbReference>
<protein>
    <recommendedName>
        <fullName evidence="1">Kelch-like protein diablo</fullName>
    </recommendedName>
</protein>
<comment type="function">
    <text evidence="4">Probable substrate-specific adapter of an E3 ubiquitin-protein ligase complex which mediates the ubiquitination and subsequent proteasomal degradation of target proteins. May have a role in synapse differentiation and growth.</text>
</comment>
<sequence>MFEGLSNSTFGETSEISSVANNHTIHFESPSHTGILLGGLNSLRSKNLLIDVTLIAGGQSFEAHRVVLASCSDYFRAMFTTEVRESRQKEIKLEGVSAKGMHFLLDYAYTSRLALNLSNIQDVLSAASHVQVVTVVEACSSYLQAQLDLENCVDIATLAETYSLHQLRKNVYRFMCGRLMEFSQAPNFQQLSAAQLEYILSCDYPVDCPESDVLQIVLQWVEFSPDRIPFAVPLLSSIHFNKIPTKILAHIWDFSILPCISSQSHPLYKMITTQIRCENLDNITTTISGLVNSRGMELAIIKVGGFGISGVTNEVTYFLPSVGKWKRLTTIPHVEQCNFGTAVLNNQLYVVGGCFNQCLQENIHPFGFFFSPRFCKWATMAPMLQERCRFTLNVVEEKLYAVGGCSENFEDPAAANDDSSRCERYDPVTDSWCYIAPLPRNIGRTQHAGAAWKHMLFISGGLEQDVVSNSLMRYNTLLNEWEVKANMLTSRADHSMVIFKDKLYVCGGWCEDEATGNRFLVTTIDEYDIPNDRWSVKTEVPTPRYHAGTTLVGDQLYIIGGFHSDATFDRTTGVIERFDLVQSEWSTVERYPQDIWEHVCATLFIPRCREDMEVISDLPKT</sequence>
<dbReference type="Proteomes" id="UP000708208">
    <property type="component" value="Unassembled WGS sequence"/>
</dbReference>
<evidence type="ECO:0000259" key="5">
    <source>
        <dbReference type="PROSITE" id="PS50097"/>
    </source>
</evidence>
<dbReference type="AlphaFoldDB" id="A0A8J2PHU4"/>
<dbReference type="Pfam" id="PF07707">
    <property type="entry name" value="BACK"/>
    <property type="match status" value="1"/>
</dbReference>
<proteinExistence type="predicted"/>
<dbReference type="FunFam" id="3.30.710.10:FF:000001">
    <property type="entry name" value="Kelch-like family member 20"/>
    <property type="match status" value="1"/>
</dbReference>
<dbReference type="SMART" id="SM00612">
    <property type="entry name" value="Kelch"/>
    <property type="match status" value="5"/>
</dbReference>
<dbReference type="Pfam" id="PF01344">
    <property type="entry name" value="Kelch_1"/>
    <property type="match status" value="1"/>
</dbReference>
<keyword evidence="7" id="KW-1185">Reference proteome</keyword>
<dbReference type="InterPro" id="IPR006652">
    <property type="entry name" value="Kelch_1"/>
</dbReference>
<dbReference type="GO" id="GO:0003779">
    <property type="term" value="F:actin binding"/>
    <property type="evidence" value="ECO:0007669"/>
    <property type="project" value="UniProtKB-KW"/>
</dbReference>
<dbReference type="PANTHER" id="PTHR45632:SF3">
    <property type="entry name" value="KELCH-LIKE PROTEIN 32"/>
    <property type="match status" value="1"/>
</dbReference>
<gene>
    <name evidence="6" type="ORF">AFUS01_LOCUS25016</name>
</gene>
<evidence type="ECO:0000256" key="3">
    <source>
        <dbReference type="ARBA" id="ARBA00022737"/>
    </source>
</evidence>
<feature type="domain" description="BTB" evidence="5">
    <location>
        <begin position="50"/>
        <end position="117"/>
    </location>
</feature>